<evidence type="ECO:0000256" key="1">
    <source>
        <dbReference type="ARBA" id="ARBA00023117"/>
    </source>
</evidence>
<feature type="region of interest" description="Disordered" evidence="2">
    <location>
        <begin position="386"/>
        <end position="408"/>
    </location>
</feature>
<name>A0A8S0Q7X7_OLEEU</name>
<accession>A0A8S0Q7X7</accession>
<feature type="region of interest" description="Disordered" evidence="2">
    <location>
        <begin position="568"/>
        <end position="593"/>
    </location>
</feature>
<keyword evidence="3" id="KW-0812">Transmembrane</keyword>
<feature type="compositionally biased region" description="Polar residues" evidence="2">
    <location>
        <begin position="780"/>
        <end position="826"/>
    </location>
</feature>
<dbReference type="OrthoDB" id="21449at2759"/>
<reference evidence="4 5" key="1">
    <citation type="submission" date="2019-12" db="EMBL/GenBank/DDBJ databases">
        <authorList>
            <person name="Alioto T."/>
            <person name="Alioto T."/>
            <person name="Gomez Garrido J."/>
        </authorList>
    </citation>
    <scope>NUCLEOTIDE SEQUENCE [LARGE SCALE GENOMIC DNA]</scope>
</reference>
<dbReference type="PANTHER" id="PTHR22881:SF26">
    <property type="entry name" value="BROMODOMAIN CONTAINING PROTEIN, EXPRESSED"/>
    <property type="match status" value="1"/>
</dbReference>
<keyword evidence="3" id="KW-0472">Membrane</keyword>
<feature type="transmembrane region" description="Helical" evidence="3">
    <location>
        <begin position="275"/>
        <end position="300"/>
    </location>
</feature>
<dbReference type="EMBL" id="CACTIH010000452">
    <property type="protein sequence ID" value="CAA2960848.1"/>
    <property type="molecule type" value="Genomic_DNA"/>
</dbReference>
<evidence type="ECO:0000313" key="4">
    <source>
        <dbReference type="EMBL" id="CAA2960848.1"/>
    </source>
</evidence>
<keyword evidence="1" id="KW-0103">Bromodomain</keyword>
<dbReference type="Gramene" id="OE9A095187T2">
    <property type="protein sequence ID" value="OE9A095187C2"/>
    <property type="gene ID" value="OE9A095187"/>
</dbReference>
<sequence length="826" mass="93167">MFQESSVIFLAVCSSFTFLFKAAQSLDLAAMTALFVWLNIKIDYSIPVYHNCLHQCPGQLTKRIGEKGSGGEARESQPQMRGRKFSRSPSVQINNQSRKFWRKIKGDLPGQGQGSRENLSNLHLIRFQKYANKCGRVEIIHKVKIIQMISKDGRVVVNSKRIMEIVSMMMILQRQSQMVNYQKSVCLSSFSTYFKGEILMKYLLNQLIRMRLRIIMKSLKSLWTLPLRGLNFMKECIRTLNNLRLVAFSFSFLYLLNMSLSLTSMDFLSCDFMSCLIIFCTGLVMILHLNFFLFFSFLGITMQHDVFLISENAMHFNSTSTIYFRQARAIHELAKKVFHVLRTNPENFVSEFSGTRRRSIRKALSVAKDSRHSNVKVSNVRSDVSSKKRLCSPSRPSPLTRTTKGNPGCTRVTSHNESRYCDSFTGSRDGGKFNFVDIDRRSTYQQWRSSLQNENDSVGSKSLTLMNQGDISYRDSLMSFVKDLGLIAEMVAKRKLLGRHENINTKHTPNSNGWFQSQRDQVPSASATLESKSCSFDAIGNIESGKFPRFIPGSRPFPKADNIIDLTDAEDGEEANGRNQRESNSTRVEEKTNIDAKSASERGLNVHCISKLEKVPQTRKSTENRKGSCSFNSFAGDLNTSIHRSNLTCTKSTTVDAGKPDDSVLPVILALENSHSVVQELKSRNKKSWAPQTSEPPSQINDATHTSGTSQSAVAITQNDCACSPIQTKQPMELKKPVPSVSPFCFDLPFLKAQLNQMKNWGQEESSKSRFSRGSDMKKPSTSSDKPGFNRTVNRMQQGESKTTSFLNNQSWPSVDNSDTNLALQL</sequence>
<dbReference type="InterPro" id="IPR036427">
    <property type="entry name" value="Bromodomain-like_sf"/>
</dbReference>
<keyword evidence="5" id="KW-1185">Reference proteome</keyword>
<dbReference type="PANTHER" id="PTHR22881">
    <property type="entry name" value="BROMODOMAIN CONTAINING PROTEIN"/>
    <property type="match status" value="1"/>
</dbReference>
<protein>
    <submittedName>
        <fullName evidence="4">Bromodomain-containing DDB_G0270170-like</fullName>
    </submittedName>
</protein>
<gene>
    <name evidence="4" type="ORF">OLEA9_A095187</name>
</gene>
<dbReference type="Proteomes" id="UP000594638">
    <property type="component" value="Unassembled WGS sequence"/>
</dbReference>
<dbReference type="InterPro" id="IPR051831">
    <property type="entry name" value="Bromodomain_contain_prot"/>
</dbReference>
<dbReference type="AlphaFoldDB" id="A0A8S0Q7X7"/>
<proteinExistence type="predicted"/>
<organism evidence="4 5">
    <name type="scientific">Olea europaea subsp. europaea</name>
    <dbReference type="NCBI Taxonomy" id="158383"/>
    <lineage>
        <taxon>Eukaryota</taxon>
        <taxon>Viridiplantae</taxon>
        <taxon>Streptophyta</taxon>
        <taxon>Embryophyta</taxon>
        <taxon>Tracheophyta</taxon>
        <taxon>Spermatophyta</taxon>
        <taxon>Magnoliopsida</taxon>
        <taxon>eudicotyledons</taxon>
        <taxon>Gunneridae</taxon>
        <taxon>Pentapetalae</taxon>
        <taxon>asterids</taxon>
        <taxon>lamiids</taxon>
        <taxon>Lamiales</taxon>
        <taxon>Oleaceae</taxon>
        <taxon>Oleeae</taxon>
        <taxon>Olea</taxon>
    </lineage>
</organism>
<feature type="transmembrane region" description="Helical" evidence="3">
    <location>
        <begin position="243"/>
        <end position="263"/>
    </location>
</feature>
<feature type="region of interest" description="Disordered" evidence="2">
    <location>
        <begin position="761"/>
        <end position="826"/>
    </location>
</feature>
<feature type="compositionally biased region" description="Polar residues" evidence="2">
    <location>
        <begin position="397"/>
        <end position="408"/>
    </location>
</feature>
<evidence type="ECO:0000256" key="3">
    <source>
        <dbReference type="SAM" id="Phobius"/>
    </source>
</evidence>
<evidence type="ECO:0000313" key="5">
    <source>
        <dbReference type="Proteomes" id="UP000594638"/>
    </source>
</evidence>
<dbReference type="Gene3D" id="1.20.920.10">
    <property type="entry name" value="Bromodomain-like"/>
    <property type="match status" value="1"/>
</dbReference>
<feature type="compositionally biased region" description="Polar residues" evidence="2">
    <location>
        <begin position="690"/>
        <end position="712"/>
    </location>
</feature>
<comment type="caution">
    <text evidence="4">The sequence shown here is derived from an EMBL/GenBank/DDBJ whole genome shotgun (WGS) entry which is preliminary data.</text>
</comment>
<evidence type="ECO:0000256" key="2">
    <source>
        <dbReference type="SAM" id="MobiDB-lite"/>
    </source>
</evidence>
<feature type="compositionally biased region" description="Basic and acidic residues" evidence="2">
    <location>
        <begin position="765"/>
        <end position="779"/>
    </location>
</feature>
<feature type="region of interest" description="Disordered" evidence="2">
    <location>
        <begin position="682"/>
        <end position="712"/>
    </location>
</feature>
<feature type="region of interest" description="Disordered" evidence="2">
    <location>
        <begin position="65"/>
        <end position="88"/>
    </location>
</feature>
<dbReference type="SUPFAM" id="SSF47370">
    <property type="entry name" value="Bromodomain"/>
    <property type="match status" value="1"/>
</dbReference>
<keyword evidence="3" id="KW-1133">Transmembrane helix</keyword>